<dbReference type="KEGG" id="mrub:DEO27_010975"/>
<proteinExistence type="predicted"/>
<evidence type="ECO:0000313" key="1">
    <source>
        <dbReference type="EMBL" id="QEM10526.1"/>
    </source>
</evidence>
<accession>A0A5C1HXE2</accession>
<dbReference type="GO" id="GO:0016740">
    <property type="term" value="F:transferase activity"/>
    <property type="evidence" value="ECO:0007669"/>
    <property type="project" value="UniProtKB-KW"/>
</dbReference>
<dbReference type="AlphaFoldDB" id="A0A5C1HXE2"/>
<dbReference type="RefSeq" id="WP_112566451.1">
    <property type="nucleotide sequence ID" value="NZ_CP043450.1"/>
</dbReference>
<keyword evidence="2" id="KW-1185">Reference proteome</keyword>
<dbReference type="InterPro" id="IPR029044">
    <property type="entry name" value="Nucleotide-diphossugar_trans"/>
</dbReference>
<name>A0A5C1HXE2_9SPHI</name>
<dbReference type="Proteomes" id="UP000251402">
    <property type="component" value="Chromosome"/>
</dbReference>
<dbReference type="EMBL" id="CP043450">
    <property type="protein sequence ID" value="QEM10526.1"/>
    <property type="molecule type" value="Genomic_DNA"/>
</dbReference>
<evidence type="ECO:0000313" key="2">
    <source>
        <dbReference type="Proteomes" id="UP000251402"/>
    </source>
</evidence>
<protein>
    <submittedName>
        <fullName evidence="1">Nucleotide-diphospho-sugar transferase</fullName>
    </submittedName>
</protein>
<dbReference type="SUPFAM" id="SSF53448">
    <property type="entry name" value="Nucleotide-diphospho-sugar transferases"/>
    <property type="match status" value="1"/>
</dbReference>
<reference evidence="1" key="1">
    <citation type="submission" date="2019-08" db="EMBL/GenBank/DDBJ databases">
        <title>Comparative genome analysis confer to the adaptation heavy metal polluted environment.</title>
        <authorList>
            <person name="Li Y."/>
        </authorList>
    </citation>
    <scope>NUCLEOTIDE SEQUENCE [LARGE SCALE GENOMIC DNA]</scope>
    <source>
        <strain evidence="1">P1</strain>
    </source>
</reference>
<keyword evidence="1" id="KW-0808">Transferase</keyword>
<dbReference type="Gene3D" id="3.90.550.10">
    <property type="entry name" value="Spore Coat Polysaccharide Biosynthesis Protein SpsA, Chain A"/>
    <property type="match status" value="1"/>
</dbReference>
<dbReference type="OrthoDB" id="9785375at2"/>
<gene>
    <name evidence="1" type="ORF">DEO27_010975</name>
</gene>
<sequence>MAFKIPILLLTFTRLDTTIRVFERIKEQKPKYLFIASDGPRANNDQDVSKINAVKEYILNGIDWDCEVKTLFREHNMGCGLAVSSGISWFFEQVEYGIILEDDCLPHPDFFSFCEENLEYYKNDDHVWAISGTNLQGGHKRGHSSYYFSNYGGIWGWATWSKAWKSYDYHMKDLDKMLKKNFLSKIFNDKNQQAFWAKTLTKAKNIDTWDYQWHYNTWLYNGISIVPNVNLIDNIGFGNAGTHTMNKPLWYDRLTLGTNALGYIKHPANIMVDEQADNFLFENCYKPASVISRVKSKISKLLKN</sequence>
<organism evidence="1 2">
    <name type="scientific">Mucilaginibacter rubeus</name>
    <dbReference type="NCBI Taxonomy" id="2027860"/>
    <lineage>
        <taxon>Bacteria</taxon>
        <taxon>Pseudomonadati</taxon>
        <taxon>Bacteroidota</taxon>
        <taxon>Sphingobacteriia</taxon>
        <taxon>Sphingobacteriales</taxon>
        <taxon>Sphingobacteriaceae</taxon>
        <taxon>Mucilaginibacter</taxon>
    </lineage>
</organism>